<dbReference type="AlphaFoldDB" id="A0A3M2LCP3"/>
<feature type="region of interest" description="Disordered" evidence="1">
    <location>
        <begin position="325"/>
        <end position="358"/>
    </location>
</feature>
<feature type="compositionally biased region" description="Low complexity" evidence="1">
    <location>
        <begin position="341"/>
        <end position="352"/>
    </location>
</feature>
<comment type="caution">
    <text evidence="2">The sequence shown here is derived from an EMBL/GenBank/DDBJ whole genome shotgun (WGS) entry which is preliminary data.</text>
</comment>
<dbReference type="OrthoDB" id="4504509at2"/>
<evidence type="ECO:0000313" key="3">
    <source>
        <dbReference type="Proteomes" id="UP000279275"/>
    </source>
</evidence>
<sequence length="531" mass="56103">MSTTVDPKIYSTATNDLQNLFHSIWNLPDVNNALTHREIGFVGDYPAVDPWATALQARLQETWNVFVWFLDGFTPLCNGIATAGYNWDEAEYKAAVATAQAQKTTTQKTEPQKPQKYDLEACDLEDVTRTSKPGDGLHTTLAGLTDAIGQKVPNGDLKKLKELADAWQGLTSSGALSGAGAEIRRIAKTFSGIQDAPDQPGMQDLLKKLAAGADAVVAAGKVVQTAASAHHDALDALRKSIVQQAPTLLTGLIGTPTTDDTSITFPAPATASTKSAADQKTEITKAGQSIGTSITSSSLVAKVLAHPPTAVADIDKTTKALSDIGPSIELAGPPDLTKQSPGTTKPTGPITITDKDGNPMTLSADQLRNAQTIVDEGHRLGQSDKEIQIALMTALTESDLKNQGSSVFPQTASLADKDANGNPIMGHDHNSVGIFQQQVGAHLWGTDITDMMDPAVAADRFYTGYQHPANEGGGLNAGLDRNVAKHPDAEPWELAQYTQDSGPGQNNGGTANYKPWWNSAVQLGQQLGVGK</sequence>
<evidence type="ECO:0000256" key="1">
    <source>
        <dbReference type="SAM" id="MobiDB-lite"/>
    </source>
</evidence>
<proteinExistence type="predicted"/>
<name>A0A3M2LCP3_9NOCA</name>
<dbReference type="EMBL" id="RFFH01000001">
    <property type="protein sequence ID" value="RMI35164.1"/>
    <property type="molecule type" value="Genomic_DNA"/>
</dbReference>
<dbReference type="RefSeq" id="WP_122186138.1">
    <property type="nucleotide sequence ID" value="NZ_RFFH01000001.1"/>
</dbReference>
<reference evidence="2 3" key="1">
    <citation type="submission" date="2018-10" db="EMBL/GenBank/DDBJ databases">
        <title>Isolation from cow dung.</title>
        <authorList>
            <person name="Ling L."/>
        </authorList>
    </citation>
    <scope>NUCLEOTIDE SEQUENCE [LARGE SCALE GENOMIC DNA]</scope>
    <source>
        <strain evidence="2 3">NEAU-LL90</strain>
    </source>
</reference>
<keyword evidence="3" id="KW-1185">Reference proteome</keyword>
<organism evidence="2 3">
    <name type="scientific">Nocardia stercoris</name>
    <dbReference type="NCBI Taxonomy" id="2483361"/>
    <lineage>
        <taxon>Bacteria</taxon>
        <taxon>Bacillati</taxon>
        <taxon>Actinomycetota</taxon>
        <taxon>Actinomycetes</taxon>
        <taxon>Mycobacteriales</taxon>
        <taxon>Nocardiaceae</taxon>
        <taxon>Nocardia</taxon>
    </lineage>
</organism>
<evidence type="ECO:0000313" key="2">
    <source>
        <dbReference type="EMBL" id="RMI35164.1"/>
    </source>
</evidence>
<gene>
    <name evidence="2" type="ORF">EBN03_02345</name>
</gene>
<dbReference type="Proteomes" id="UP000279275">
    <property type="component" value="Unassembled WGS sequence"/>
</dbReference>
<protein>
    <submittedName>
        <fullName evidence="2">Uncharacterized protein</fullName>
    </submittedName>
</protein>
<accession>A0A3M2LCP3</accession>